<keyword evidence="3" id="KW-1185">Reference proteome</keyword>
<dbReference type="Gene3D" id="1.10.510.10">
    <property type="entry name" value="Transferase(Phosphotransferase) domain 1"/>
    <property type="match status" value="1"/>
</dbReference>
<dbReference type="SUPFAM" id="SSF56112">
    <property type="entry name" value="Protein kinase-like (PK-like)"/>
    <property type="match status" value="1"/>
</dbReference>
<evidence type="ECO:0000313" key="2">
    <source>
        <dbReference type="EMBL" id="RIB17872.1"/>
    </source>
</evidence>
<evidence type="ECO:0000259" key="1">
    <source>
        <dbReference type="PROSITE" id="PS50011"/>
    </source>
</evidence>
<dbReference type="PANTHER" id="PTHR23257:SF963">
    <property type="entry name" value="AT08303P"/>
    <property type="match status" value="1"/>
</dbReference>
<accession>A0A397V749</accession>
<comment type="caution">
    <text evidence="2">The sequence shown here is derived from an EMBL/GenBank/DDBJ whole genome shotgun (WGS) entry which is preliminary data.</text>
</comment>
<organism evidence="2 3">
    <name type="scientific">Gigaspora rosea</name>
    <dbReference type="NCBI Taxonomy" id="44941"/>
    <lineage>
        <taxon>Eukaryota</taxon>
        <taxon>Fungi</taxon>
        <taxon>Fungi incertae sedis</taxon>
        <taxon>Mucoromycota</taxon>
        <taxon>Glomeromycotina</taxon>
        <taxon>Glomeromycetes</taxon>
        <taxon>Diversisporales</taxon>
        <taxon>Gigasporaceae</taxon>
        <taxon>Gigaspora</taxon>
    </lineage>
</organism>
<dbReference type="InterPro" id="IPR011009">
    <property type="entry name" value="Kinase-like_dom_sf"/>
</dbReference>
<dbReference type="PROSITE" id="PS50011">
    <property type="entry name" value="PROTEIN_KINASE_DOM"/>
    <property type="match status" value="1"/>
</dbReference>
<reference evidence="2 3" key="1">
    <citation type="submission" date="2018-06" db="EMBL/GenBank/DDBJ databases">
        <title>Comparative genomics reveals the genomic features of Rhizophagus irregularis, R. cerebriforme, R. diaphanum and Gigaspora rosea, and their symbiotic lifestyle signature.</title>
        <authorList>
            <person name="Morin E."/>
            <person name="San Clemente H."/>
            <person name="Chen E.C.H."/>
            <person name="De La Providencia I."/>
            <person name="Hainaut M."/>
            <person name="Kuo A."/>
            <person name="Kohler A."/>
            <person name="Murat C."/>
            <person name="Tang N."/>
            <person name="Roy S."/>
            <person name="Loubradou J."/>
            <person name="Henrissat B."/>
            <person name="Grigoriev I.V."/>
            <person name="Corradi N."/>
            <person name="Roux C."/>
            <person name="Martin F.M."/>
        </authorList>
    </citation>
    <scope>NUCLEOTIDE SEQUENCE [LARGE SCALE GENOMIC DNA]</scope>
    <source>
        <strain evidence="2 3">DAOM 194757</strain>
    </source>
</reference>
<dbReference type="OrthoDB" id="5579860at2759"/>
<dbReference type="GO" id="GO:0005524">
    <property type="term" value="F:ATP binding"/>
    <property type="evidence" value="ECO:0007669"/>
    <property type="project" value="InterPro"/>
</dbReference>
<protein>
    <submittedName>
        <fullName evidence="2">Kinase-like domain-containing protein</fullName>
    </submittedName>
</protein>
<proteinExistence type="predicted"/>
<dbReference type="Proteomes" id="UP000266673">
    <property type="component" value="Unassembled WGS sequence"/>
</dbReference>
<evidence type="ECO:0000313" key="3">
    <source>
        <dbReference type="Proteomes" id="UP000266673"/>
    </source>
</evidence>
<dbReference type="InterPro" id="IPR001245">
    <property type="entry name" value="Ser-Thr/Tyr_kinase_cat_dom"/>
</dbReference>
<dbReference type="AlphaFoldDB" id="A0A397V749"/>
<dbReference type="GO" id="GO:0004672">
    <property type="term" value="F:protein kinase activity"/>
    <property type="evidence" value="ECO:0007669"/>
    <property type="project" value="InterPro"/>
</dbReference>
<sequence>MRYAPQGDLRRFLEKNFDILTPEHKLQIAQSTCTELQNIHAKGWVHGDLQSGNILLLNEKDAFISDFELCRPITEMQLFKKKIYGIIPNIAPEILRFQSSYSQAGDIYSLELKTSIQEF</sequence>
<dbReference type="Pfam" id="PF07714">
    <property type="entry name" value="PK_Tyr_Ser-Thr"/>
    <property type="match status" value="1"/>
</dbReference>
<keyword evidence="2" id="KW-0808">Transferase</keyword>
<dbReference type="InterPro" id="IPR050167">
    <property type="entry name" value="Ser_Thr_protein_kinase"/>
</dbReference>
<dbReference type="GO" id="GO:0005737">
    <property type="term" value="C:cytoplasm"/>
    <property type="evidence" value="ECO:0007669"/>
    <property type="project" value="TreeGrafter"/>
</dbReference>
<dbReference type="InterPro" id="IPR000719">
    <property type="entry name" value="Prot_kinase_dom"/>
</dbReference>
<dbReference type="PANTHER" id="PTHR23257">
    <property type="entry name" value="SERINE-THREONINE PROTEIN KINASE"/>
    <property type="match status" value="1"/>
</dbReference>
<dbReference type="EMBL" id="QKWP01000577">
    <property type="protein sequence ID" value="RIB17872.1"/>
    <property type="molecule type" value="Genomic_DNA"/>
</dbReference>
<feature type="domain" description="Protein kinase" evidence="1">
    <location>
        <begin position="1"/>
        <end position="119"/>
    </location>
</feature>
<gene>
    <name evidence="2" type="ORF">C2G38_2037376</name>
</gene>
<dbReference type="GO" id="GO:0007165">
    <property type="term" value="P:signal transduction"/>
    <property type="evidence" value="ECO:0007669"/>
    <property type="project" value="TreeGrafter"/>
</dbReference>
<name>A0A397V749_9GLOM</name>
<keyword evidence="2" id="KW-0418">Kinase</keyword>
<dbReference type="STRING" id="44941.A0A397V749"/>